<feature type="region of interest" description="Disordered" evidence="3">
    <location>
        <begin position="290"/>
        <end position="358"/>
    </location>
</feature>
<feature type="compositionally biased region" description="Polar residues" evidence="3">
    <location>
        <begin position="666"/>
        <end position="676"/>
    </location>
</feature>
<evidence type="ECO:0000313" key="4">
    <source>
        <dbReference type="EMBL" id="CAH1229381.1"/>
    </source>
</evidence>
<keyword evidence="1" id="KW-0853">WD repeat</keyword>
<sequence>MADGVHRSNIVRDLGCRTIGLLHPRDFVVSTTGYTSFIQRLQLHNKLPVHTGCVNSIWWSDDGEHILSGSDDTNLCITNAWTGKIVTSIRSGHRANIFSAKFMPHSGLGRVVSCSGDGILYYTDVEREDTWGSNVFNCHYGTAYELLTMDSDPNTFLSCGEDGTVRWFDIRLKTTCTKDNCKDDILIKAHRAVTAIATNPHTPYHLAVGCSDSSVRLFDRRMLGTKGSGGVCGKGTLGVFCRFCPPPLTNKSCRVTSLKYSGDGQDLLVSYSSDYIYLFSPQHLTSDGHGGVKYEDSHSSSNGYSKCPDKSSKDPPVKRLRLRGDWSDTGPQSRPESERDSRATSSAVADESESPQRSLMQRMTDMLQRWLEDPASFRQSMQPPQGQGQDSPSSDSSTSQTTAGTPSPSRPKTGTAGTAESGAADSTGSQQRSGQGSQPEQTPAAEAGAVETARAAETVAGEPTATGTGVTGTSAGAVSDASGTGLAETTAEDTPAAETAAGDAPASETTAGDTPAAETAAGDAPASETTAGDTPAAETAAGNTPAAETAAGTGSAAIAAKGAVGGAVKAEHKDVSAKSTDTTENKSEQNSCKLKPSQKTKDVSPKKKERKVKTESETLDRNKSETSTKKKSKETKECKVSETTVLREDVAQETSPVSKIKVVDTSELTTESSTPGQAGAVANTEGDHSTSKDGAKKSETLRKDSQDGNKEKTGESPRLKVDASEGQQECPSEPGAVGGSDKGTAGDLKDLSVVSQEDVVRPKKPSRTTVGDDSRQSPPPTSETTPPTPQSDEPIPSGDSDDDDEDTSQSEERSGRPMYARLQALMKMRRQQREKEETELSQLPCPPHKMIYKGHRNARTMIKESNFFGSQYVISGSDCGHVFIWDRYTGRLVTLFEADKHVVNCVQPHPRYPVLATSGIDYDVKLWMAMAEEASFPEEAYEIMHRNEAMLEETRDTITVPASFMLRMLASLNHIRSEQDSQPSGEERRPSSED</sequence>
<feature type="compositionally biased region" description="Low complexity" evidence="3">
    <location>
        <begin position="487"/>
        <end position="526"/>
    </location>
</feature>
<feature type="compositionally biased region" description="Basic and acidic residues" evidence="3">
    <location>
        <begin position="569"/>
        <end position="587"/>
    </location>
</feature>
<dbReference type="GO" id="GO:0080008">
    <property type="term" value="C:Cul4-RING E3 ubiquitin ligase complex"/>
    <property type="evidence" value="ECO:0007669"/>
    <property type="project" value="TreeGrafter"/>
</dbReference>
<dbReference type="OrthoDB" id="4869960at2759"/>
<dbReference type="EMBL" id="OV696686">
    <property type="protein sequence ID" value="CAH1229381.1"/>
    <property type="molecule type" value="Genomic_DNA"/>
</dbReference>
<dbReference type="Proteomes" id="UP000838412">
    <property type="component" value="Chromosome 1"/>
</dbReference>
<feature type="region of interest" description="Disordered" evidence="3">
    <location>
        <begin position="828"/>
        <end position="847"/>
    </location>
</feature>
<feature type="compositionally biased region" description="Acidic residues" evidence="3">
    <location>
        <begin position="799"/>
        <end position="809"/>
    </location>
</feature>
<dbReference type="InterPro" id="IPR045151">
    <property type="entry name" value="DCAF8"/>
</dbReference>
<dbReference type="InterPro" id="IPR015943">
    <property type="entry name" value="WD40/YVTN_repeat-like_dom_sf"/>
</dbReference>
<feature type="compositionally biased region" description="Polar residues" evidence="3">
    <location>
        <begin position="403"/>
        <end position="412"/>
    </location>
</feature>
<dbReference type="AlphaFoldDB" id="A0A8J9YJZ0"/>
<feature type="compositionally biased region" description="Basic and acidic residues" evidence="3">
    <location>
        <begin position="599"/>
        <end position="650"/>
    </location>
</feature>
<dbReference type="InterPro" id="IPR036322">
    <property type="entry name" value="WD40_repeat_dom_sf"/>
</dbReference>
<feature type="compositionally biased region" description="Basic and acidic residues" evidence="3">
    <location>
        <begin position="685"/>
        <end position="723"/>
    </location>
</feature>
<evidence type="ECO:0000256" key="2">
    <source>
        <dbReference type="ARBA" id="ARBA00022737"/>
    </source>
</evidence>
<feature type="compositionally biased region" description="Low complexity" evidence="3">
    <location>
        <begin position="413"/>
        <end position="479"/>
    </location>
</feature>
<reference evidence="4" key="1">
    <citation type="submission" date="2022-01" db="EMBL/GenBank/DDBJ databases">
        <authorList>
            <person name="Braso-Vives M."/>
        </authorList>
    </citation>
    <scope>NUCLEOTIDE SEQUENCE</scope>
</reference>
<evidence type="ECO:0000256" key="1">
    <source>
        <dbReference type="ARBA" id="ARBA00022574"/>
    </source>
</evidence>
<dbReference type="Gene3D" id="2.130.10.10">
    <property type="entry name" value="YVTN repeat-like/Quinoprotein amine dehydrogenase"/>
    <property type="match status" value="3"/>
</dbReference>
<dbReference type="SMART" id="SM00320">
    <property type="entry name" value="WD40"/>
    <property type="match status" value="7"/>
</dbReference>
<feature type="compositionally biased region" description="Low complexity" evidence="3">
    <location>
        <begin position="379"/>
        <end position="402"/>
    </location>
</feature>
<dbReference type="SUPFAM" id="SSF50978">
    <property type="entry name" value="WD40 repeat-like"/>
    <property type="match status" value="1"/>
</dbReference>
<keyword evidence="2" id="KW-0677">Repeat</keyword>
<dbReference type="PANTHER" id="PTHR15574">
    <property type="entry name" value="WD REPEAT DOMAIN-CONTAINING FAMILY"/>
    <property type="match status" value="1"/>
</dbReference>
<dbReference type="GO" id="GO:0005737">
    <property type="term" value="C:cytoplasm"/>
    <property type="evidence" value="ECO:0007669"/>
    <property type="project" value="TreeGrafter"/>
</dbReference>
<dbReference type="Pfam" id="PF00400">
    <property type="entry name" value="WD40"/>
    <property type="match status" value="3"/>
</dbReference>
<feature type="compositionally biased region" description="Pro residues" evidence="3">
    <location>
        <begin position="777"/>
        <end position="789"/>
    </location>
</feature>
<feature type="region of interest" description="Disordered" evidence="3">
    <location>
        <begin position="378"/>
        <end position="820"/>
    </location>
</feature>
<accession>A0A8J9YJZ0</accession>
<gene>
    <name evidence="4" type="primary">DCAF6</name>
    <name evidence="4" type="ORF">BLAG_LOCUS826</name>
</gene>
<dbReference type="GO" id="GO:0045944">
    <property type="term" value="P:positive regulation of transcription by RNA polymerase II"/>
    <property type="evidence" value="ECO:0007669"/>
    <property type="project" value="TreeGrafter"/>
</dbReference>
<keyword evidence="5" id="KW-1185">Reference proteome</keyword>
<organism evidence="4 5">
    <name type="scientific">Branchiostoma lanceolatum</name>
    <name type="common">Common lancelet</name>
    <name type="synonym">Amphioxus lanceolatum</name>
    <dbReference type="NCBI Taxonomy" id="7740"/>
    <lineage>
        <taxon>Eukaryota</taxon>
        <taxon>Metazoa</taxon>
        <taxon>Chordata</taxon>
        <taxon>Cephalochordata</taxon>
        <taxon>Leptocardii</taxon>
        <taxon>Amphioxiformes</taxon>
        <taxon>Branchiostomatidae</taxon>
        <taxon>Branchiostoma</taxon>
    </lineage>
</organism>
<name>A0A8J9YJZ0_BRALA</name>
<feature type="compositionally biased region" description="Basic and acidic residues" evidence="3">
    <location>
        <begin position="307"/>
        <end position="326"/>
    </location>
</feature>
<dbReference type="InterPro" id="IPR001680">
    <property type="entry name" value="WD40_rpt"/>
</dbReference>
<evidence type="ECO:0000256" key="3">
    <source>
        <dbReference type="SAM" id="MobiDB-lite"/>
    </source>
</evidence>
<evidence type="ECO:0000313" key="5">
    <source>
        <dbReference type="Proteomes" id="UP000838412"/>
    </source>
</evidence>
<proteinExistence type="predicted"/>
<dbReference type="PANTHER" id="PTHR15574:SF39">
    <property type="entry name" value="DDB1- AND CUL4-ASSOCIATED FACTOR 6"/>
    <property type="match status" value="1"/>
</dbReference>
<feature type="compositionally biased region" description="Low complexity" evidence="3">
    <location>
        <begin position="534"/>
        <end position="568"/>
    </location>
</feature>
<protein>
    <submittedName>
        <fullName evidence="4">DCAF6 protein</fullName>
    </submittedName>
</protein>